<proteinExistence type="predicted"/>
<keyword evidence="2" id="KW-1185">Reference proteome</keyword>
<dbReference type="EMBL" id="FMZX01000081">
    <property type="protein sequence ID" value="SDE64006.1"/>
    <property type="molecule type" value="Genomic_DNA"/>
</dbReference>
<protein>
    <submittedName>
        <fullName evidence="1">Uncharacterized protein</fullName>
    </submittedName>
</protein>
<organism evidence="1 2">
    <name type="scientific">Belnapia rosea</name>
    <dbReference type="NCBI Taxonomy" id="938405"/>
    <lineage>
        <taxon>Bacteria</taxon>
        <taxon>Pseudomonadati</taxon>
        <taxon>Pseudomonadota</taxon>
        <taxon>Alphaproteobacteria</taxon>
        <taxon>Acetobacterales</taxon>
        <taxon>Roseomonadaceae</taxon>
        <taxon>Belnapia</taxon>
    </lineage>
</organism>
<accession>A0A1G7EKS6</accession>
<name>A0A1G7EKS6_9PROT</name>
<feature type="non-terminal residue" evidence="1">
    <location>
        <position position="1"/>
    </location>
</feature>
<reference evidence="1 2" key="1">
    <citation type="submission" date="2016-10" db="EMBL/GenBank/DDBJ databases">
        <authorList>
            <person name="de Groot N.N."/>
        </authorList>
    </citation>
    <scope>NUCLEOTIDE SEQUENCE [LARGE SCALE GENOMIC DNA]</scope>
    <source>
        <strain evidence="1 2">CPCC 100156</strain>
    </source>
</reference>
<dbReference type="AlphaFoldDB" id="A0A1G7EKS6"/>
<evidence type="ECO:0000313" key="2">
    <source>
        <dbReference type="Proteomes" id="UP000198925"/>
    </source>
</evidence>
<evidence type="ECO:0000313" key="1">
    <source>
        <dbReference type="EMBL" id="SDE64006.1"/>
    </source>
</evidence>
<sequence>YEKTARSFLGVLCLAATADWIKVTKL</sequence>
<dbReference type="Proteomes" id="UP000198925">
    <property type="component" value="Unassembled WGS sequence"/>
</dbReference>
<gene>
    <name evidence="1" type="ORF">SAMN04487779_10811</name>
</gene>